<dbReference type="GO" id="GO:0032955">
    <property type="term" value="P:regulation of division septum assembly"/>
    <property type="evidence" value="ECO:0007669"/>
    <property type="project" value="InterPro"/>
</dbReference>
<evidence type="ECO:0000256" key="2">
    <source>
        <dbReference type="ARBA" id="ARBA00025265"/>
    </source>
</evidence>
<dbReference type="InterPro" id="IPR036707">
    <property type="entry name" value="MinE_sf"/>
</dbReference>
<dbReference type="InterPro" id="IPR005527">
    <property type="entry name" value="MinE"/>
</dbReference>
<accession>A0A1M4ZKR9</accession>
<dbReference type="GO" id="GO:0051301">
    <property type="term" value="P:cell division"/>
    <property type="evidence" value="ECO:0007669"/>
    <property type="project" value="UniProtKB-KW"/>
</dbReference>
<dbReference type="Pfam" id="PF03776">
    <property type="entry name" value="MinE"/>
    <property type="match status" value="1"/>
</dbReference>
<gene>
    <name evidence="3" type="ORF">SAMN02745158_02818</name>
</gene>
<dbReference type="NCBIfam" id="TIGR01215">
    <property type="entry name" value="minE"/>
    <property type="match status" value="1"/>
</dbReference>
<evidence type="ECO:0000313" key="4">
    <source>
        <dbReference type="Proteomes" id="UP000184245"/>
    </source>
</evidence>
<dbReference type="STRING" id="1122155.SAMN02745158_02818"/>
<proteinExistence type="inferred from homology"/>
<evidence type="ECO:0000256" key="1">
    <source>
        <dbReference type="ARBA" id="ARBA00008168"/>
    </source>
</evidence>
<dbReference type="OrthoDB" id="9796578at2"/>
<keyword evidence="3" id="KW-0132">Cell division</keyword>
<dbReference type="Proteomes" id="UP000184245">
    <property type="component" value="Unassembled WGS sequence"/>
</dbReference>
<dbReference type="AlphaFoldDB" id="A0A1M4ZKR9"/>
<keyword evidence="4" id="KW-1185">Reference proteome</keyword>
<comment type="similarity">
    <text evidence="1">Belongs to the MinE family.</text>
</comment>
<sequence>MFLLSRNKRSSAVAKDRLKLLLVSERIDCTPQMMIMIKNDMIQAVSKYFNIDDERVEIKFTRNPSALSARIPLSAQQNGMRNRKLI</sequence>
<protein>
    <submittedName>
        <fullName evidence="3">Cell division topological specificity factor</fullName>
    </submittedName>
</protein>
<dbReference type="Gene3D" id="3.30.1070.10">
    <property type="entry name" value="Cell division topological specificity factor MinE"/>
    <property type="match status" value="1"/>
</dbReference>
<organism evidence="3 4">
    <name type="scientific">Lactonifactor longoviformis DSM 17459</name>
    <dbReference type="NCBI Taxonomy" id="1122155"/>
    <lineage>
        <taxon>Bacteria</taxon>
        <taxon>Bacillati</taxon>
        <taxon>Bacillota</taxon>
        <taxon>Clostridia</taxon>
        <taxon>Eubacteriales</taxon>
        <taxon>Clostridiaceae</taxon>
        <taxon>Lactonifactor</taxon>
    </lineage>
</organism>
<dbReference type="EMBL" id="FQVI01000015">
    <property type="protein sequence ID" value="SHF18594.1"/>
    <property type="molecule type" value="Genomic_DNA"/>
</dbReference>
<keyword evidence="3" id="KW-0131">Cell cycle</keyword>
<reference evidence="3 4" key="1">
    <citation type="submission" date="2016-11" db="EMBL/GenBank/DDBJ databases">
        <authorList>
            <person name="Jaros S."/>
            <person name="Januszkiewicz K."/>
            <person name="Wedrychowicz H."/>
        </authorList>
    </citation>
    <scope>NUCLEOTIDE SEQUENCE [LARGE SCALE GENOMIC DNA]</scope>
    <source>
        <strain evidence="3 4">DSM 17459</strain>
    </source>
</reference>
<evidence type="ECO:0000313" key="3">
    <source>
        <dbReference type="EMBL" id="SHF18594.1"/>
    </source>
</evidence>
<comment type="function">
    <text evidence="2">Prevents the cell division inhibition by proteins MinC and MinD at internal division sites while permitting inhibition at polar sites. This ensures cell division at the proper site by restricting the formation of a division septum at the midpoint of the long axis of the cell.</text>
</comment>
<name>A0A1M4ZKR9_9CLOT</name>
<dbReference type="RefSeq" id="WP_072852826.1">
    <property type="nucleotide sequence ID" value="NZ_FQVI01000015.1"/>
</dbReference>
<dbReference type="SUPFAM" id="SSF55229">
    <property type="entry name" value="Cell division protein MinE topological specificity domain"/>
    <property type="match status" value="1"/>
</dbReference>